<proteinExistence type="predicted"/>
<feature type="compositionally biased region" description="Basic and acidic residues" evidence="1">
    <location>
        <begin position="505"/>
        <end position="521"/>
    </location>
</feature>
<feature type="compositionally biased region" description="Polar residues" evidence="1">
    <location>
        <begin position="528"/>
        <end position="540"/>
    </location>
</feature>
<dbReference type="InterPro" id="IPR035897">
    <property type="entry name" value="Toll_tir_struct_dom_sf"/>
</dbReference>
<evidence type="ECO:0000256" key="1">
    <source>
        <dbReference type="SAM" id="MobiDB-lite"/>
    </source>
</evidence>
<dbReference type="Proteomes" id="UP001347796">
    <property type="component" value="Unassembled WGS sequence"/>
</dbReference>
<feature type="compositionally biased region" description="Acidic residues" evidence="1">
    <location>
        <begin position="495"/>
        <end position="504"/>
    </location>
</feature>
<evidence type="ECO:0008006" key="4">
    <source>
        <dbReference type="Google" id="ProtNLM"/>
    </source>
</evidence>
<feature type="region of interest" description="Disordered" evidence="1">
    <location>
        <begin position="414"/>
        <end position="439"/>
    </location>
</feature>
<sequence length="540" mass="61034">MGNGQTKDGTSDEIAMSNAASLGRDLSIDAVPFIPGSSSDKSSDSLPDYDIVKQVQKAASQALSTIEKQTVSGVKDEIDFKIKKYIDLGFMPLELKYGFKDAVILFSENDLPEVEQFRSSLESNMLLLGRERPKIALFSEIEVTQSSQFRALEFALDRCTFVFLFITSSFVEDAWVGFSSETCLMDSVTNPKKRWSVVPVFTDKREKSGYRIPISINTLKGVTYWSGDDFYIESIRKLFEDRMSVRKERELEEKGKQREWVFKFEEEMHQKDIREKQVQLKARARSEELKQQKASLDHSLSMPIISPQVSGISPLVQHSKSFAGPNPADEMILNYIRNNPDVYKSFADGSRVHSCVRPAAEHAEPVSGNLEDLSLKQTSALVCNPASSKDAKLPVETTSDFSSSVDYESFAVVEEKDENANNDDVTADGPTTSGAGVAGLSKIEENKVLQYVKEIHHHHHHEVKTYHVKADNVQIGGRNKLVMKDRDRENQQYSEETDEEEEDDRKEYEFEGREYKNHPLETEDEITNVKSLNDPDNSDS</sequence>
<reference evidence="2 3" key="1">
    <citation type="submission" date="2024-01" db="EMBL/GenBank/DDBJ databases">
        <title>The genome of the rayed Mediterranean limpet Patella caerulea (Linnaeus, 1758).</title>
        <authorList>
            <person name="Anh-Thu Weber A."/>
            <person name="Halstead-Nussloch G."/>
        </authorList>
    </citation>
    <scope>NUCLEOTIDE SEQUENCE [LARGE SCALE GENOMIC DNA]</scope>
    <source>
        <strain evidence="2">AATW-2023a</strain>
        <tissue evidence="2">Whole specimen</tissue>
    </source>
</reference>
<dbReference type="Gene3D" id="3.40.50.10140">
    <property type="entry name" value="Toll/interleukin-1 receptor homology (TIR) domain"/>
    <property type="match status" value="1"/>
</dbReference>
<protein>
    <recommendedName>
        <fullName evidence="4">TIR domain-containing protein</fullName>
    </recommendedName>
</protein>
<gene>
    <name evidence="2" type="ORF">SNE40_004978</name>
</gene>
<comment type="caution">
    <text evidence="2">The sequence shown here is derived from an EMBL/GenBank/DDBJ whole genome shotgun (WGS) entry which is preliminary data.</text>
</comment>
<feature type="region of interest" description="Disordered" evidence="1">
    <location>
        <begin position="477"/>
        <end position="540"/>
    </location>
</feature>
<evidence type="ECO:0000313" key="3">
    <source>
        <dbReference type="Proteomes" id="UP001347796"/>
    </source>
</evidence>
<evidence type="ECO:0000313" key="2">
    <source>
        <dbReference type="EMBL" id="KAK6188896.1"/>
    </source>
</evidence>
<organism evidence="2 3">
    <name type="scientific">Patella caerulea</name>
    <name type="common">Rayed Mediterranean limpet</name>
    <dbReference type="NCBI Taxonomy" id="87958"/>
    <lineage>
        <taxon>Eukaryota</taxon>
        <taxon>Metazoa</taxon>
        <taxon>Spiralia</taxon>
        <taxon>Lophotrochozoa</taxon>
        <taxon>Mollusca</taxon>
        <taxon>Gastropoda</taxon>
        <taxon>Patellogastropoda</taxon>
        <taxon>Patelloidea</taxon>
        <taxon>Patellidae</taxon>
        <taxon>Patella</taxon>
    </lineage>
</organism>
<keyword evidence="3" id="KW-1185">Reference proteome</keyword>
<name>A0AAN8KD86_PATCE</name>
<dbReference type="EMBL" id="JAZGQO010000003">
    <property type="protein sequence ID" value="KAK6188896.1"/>
    <property type="molecule type" value="Genomic_DNA"/>
</dbReference>
<accession>A0AAN8KD86</accession>
<dbReference type="AlphaFoldDB" id="A0AAN8KD86"/>